<name>A0A2T4CI95_TRILO</name>
<keyword evidence="3" id="KW-1185">Reference proteome</keyword>
<dbReference type="EMBL" id="KZ679126">
    <property type="protein sequence ID" value="PTB81273.1"/>
    <property type="molecule type" value="Genomic_DNA"/>
</dbReference>
<reference evidence="2 3" key="1">
    <citation type="submission" date="2016-07" db="EMBL/GenBank/DDBJ databases">
        <title>Multiple horizontal gene transfer events from other fungi enriched the ability of initially mycotrophic Trichoderma (Ascomycota) to feed on dead plant biomass.</title>
        <authorList>
            <consortium name="DOE Joint Genome Institute"/>
            <person name="Aerts A."/>
            <person name="Atanasova L."/>
            <person name="Chenthamara K."/>
            <person name="Zhang J."/>
            <person name="Grujic M."/>
            <person name="Henrissat B."/>
            <person name="Kuo A."/>
            <person name="Salamov A."/>
            <person name="Lipzen A."/>
            <person name="Labutti K."/>
            <person name="Barry K."/>
            <person name="Miao Y."/>
            <person name="Rahimi M.J."/>
            <person name="Shen Q."/>
            <person name="Grigoriev I.V."/>
            <person name="Kubicek C.P."/>
            <person name="Druzhinina I.S."/>
        </authorList>
    </citation>
    <scope>NUCLEOTIDE SEQUENCE [LARGE SCALE GENOMIC DNA]</scope>
    <source>
        <strain evidence="2 3">ATCC 18648</strain>
    </source>
</reference>
<feature type="compositionally biased region" description="Basic and acidic residues" evidence="1">
    <location>
        <begin position="46"/>
        <end position="60"/>
    </location>
</feature>
<feature type="non-terminal residue" evidence="2">
    <location>
        <position position="60"/>
    </location>
</feature>
<proteinExistence type="predicted"/>
<feature type="region of interest" description="Disordered" evidence="1">
    <location>
        <begin position="31"/>
        <end position="60"/>
    </location>
</feature>
<dbReference type="AlphaFoldDB" id="A0A2T4CI95"/>
<evidence type="ECO:0000256" key="1">
    <source>
        <dbReference type="SAM" id="MobiDB-lite"/>
    </source>
</evidence>
<dbReference type="Proteomes" id="UP000240760">
    <property type="component" value="Unassembled WGS sequence"/>
</dbReference>
<accession>A0A2T4CI95</accession>
<sequence>MGNGSDEYVPDLASLSLASRAVHADARIDGHPAIAPGLHTSTTFRYPKDPEKLKPIAEVD</sequence>
<evidence type="ECO:0000313" key="3">
    <source>
        <dbReference type="Proteomes" id="UP000240760"/>
    </source>
</evidence>
<organism evidence="2 3">
    <name type="scientific">Trichoderma longibrachiatum ATCC 18648</name>
    <dbReference type="NCBI Taxonomy" id="983965"/>
    <lineage>
        <taxon>Eukaryota</taxon>
        <taxon>Fungi</taxon>
        <taxon>Dikarya</taxon>
        <taxon>Ascomycota</taxon>
        <taxon>Pezizomycotina</taxon>
        <taxon>Sordariomycetes</taxon>
        <taxon>Hypocreomycetidae</taxon>
        <taxon>Hypocreales</taxon>
        <taxon>Hypocreaceae</taxon>
        <taxon>Trichoderma</taxon>
    </lineage>
</organism>
<gene>
    <name evidence="2" type="ORF">M440DRAFT_353</name>
</gene>
<dbReference type="STRING" id="983965.A0A2T4CI95"/>
<protein>
    <submittedName>
        <fullName evidence="2">Uncharacterized protein</fullName>
    </submittedName>
</protein>
<evidence type="ECO:0000313" key="2">
    <source>
        <dbReference type="EMBL" id="PTB81273.1"/>
    </source>
</evidence>